<accession>A0A6G6GNL6</accession>
<keyword evidence="3" id="KW-1185">Reference proteome</keyword>
<protein>
    <submittedName>
        <fullName evidence="2">Uncharacterized protein</fullName>
    </submittedName>
</protein>
<organism evidence="2 3">
    <name type="scientific">Rasiella rasia</name>
    <dbReference type="NCBI Taxonomy" id="2744027"/>
    <lineage>
        <taxon>Bacteria</taxon>
        <taxon>Pseudomonadati</taxon>
        <taxon>Bacteroidota</taxon>
        <taxon>Flavobacteriia</taxon>
        <taxon>Flavobacteriales</taxon>
        <taxon>Flavobacteriaceae</taxon>
        <taxon>Rasiella</taxon>
    </lineage>
</organism>
<sequence>MDFKWYELLIPIVTGILGYLLRLFFDKRKELYSEATKERRKLYLTFLELTMDLFQLTANQAKLEQSEFQTKFATINEKMFAFYTTYMLYATPDVITALSNFKQFQYQYIGREHETDLKAQYEMLGAVIKEMREDLGLSNKDLGKSGEKVFRTMLTNYNTIMTMNATDLK</sequence>
<dbReference type="KEGG" id="mgel:G5B37_11295"/>
<keyword evidence="1" id="KW-0812">Transmembrane</keyword>
<proteinExistence type="predicted"/>
<name>A0A6G6GNL6_9FLAO</name>
<reference evidence="2 3" key="1">
    <citation type="submission" date="2020-02" db="EMBL/GenBank/DDBJ databases">
        <title>Complete genome sequence of Flavobacteriaceae bacterium.</title>
        <authorList>
            <person name="Kim S.-J."/>
            <person name="Kim Y.-S."/>
            <person name="Kim K.-H."/>
        </authorList>
    </citation>
    <scope>NUCLEOTIDE SEQUENCE [LARGE SCALE GENOMIC DNA]</scope>
    <source>
        <strain evidence="2 3">RR4-40</strain>
    </source>
</reference>
<dbReference type="EMBL" id="CP049057">
    <property type="protein sequence ID" value="QIE60124.1"/>
    <property type="molecule type" value="Genomic_DNA"/>
</dbReference>
<dbReference type="Proteomes" id="UP000505306">
    <property type="component" value="Chromosome"/>
</dbReference>
<dbReference type="RefSeq" id="WP_164680136.1">
    <property type="nucleotide sequence ID" value="NZ_CP049057.1"/>
</dbReference>
<gene>
    <name evidence="2" type="ORF">G5B37_11295</name>
</gene>
<keyword evidence="1" id="KW-0472">Membrane</keyword>
<feature type="transmembrane region" description="Helical" evidence="1">
    <location>
        <begin position="6"/>
        <end position="25"/>
    </location>
</feature>
<dbReference type="AlphaFoldDB" id="A0A6G6GNL6"/>
<keyword evidence="1" id="KW-1133">Transmembrane helix</keyword>
<evidence type="ECO:0000313" key="2">
    <source>
        <dbReference type="EMBL" id="QIE60124.1"/>
    </source>
</evidence>
<evidence type="ECO:0000256" key="1">
    <source>
        <dbReference type="SAM" id="Phobius"/>
    </source>
</evidence>
<evidence type="ECO:0000313" key="3">
    <source>
        <dbReference type="Proteomes" id="UP000505306"/>
    </source>
</evidence>